<evidence type="ECO:0000256" key="3">
    <source>
        <dbReference type="ARBA" id="ARBA00009595"/>
    </source>
</evidence>
<dbReference type="Gene3D" id="3.90.79.20">
    <property type="match status" value="1"/>
</dbReference>
<sequence>MMDAALFHPDLMIAYCGNPLDRAENRRGDEDWLLKACQKGRFLAVRSGKVAVHGGTPPTLFYSTYVQMAPLIEAQADCVFLGVQQDQTPLFAVRCPEEWDLPTEVIQASRPLLFLDGRSLAMQLGSPAHDQGITGIVAQALAILSWHARHRFCARCSSTTVARRGGYQRYCEACNSEHYPRTDPVAIMVPVRGDFCLLGRQPTFPPGMYSALAGFVESGESLEAAVRREVHEEAGIVIGGVSYVGSQPWPFPSNLMLGFIAQALSEEIVVDRTELEDARWFTRREVARAMDGESEALMVPPRLALAHHLIKRWLDAG</sequence>
<comment type="caution">
    <text evidence="11">The sequence shown here is derived from an EMBL/GenBank/DDBJ whole genome shotgun (WGS) entry which is preliminary data.</text>
</comment>
<gene>
    <name evidence="11" type="ORF">GCM10007972_05680</name>
</gene>
<keyword evidence="7" id="KW-0460">Magnesium</keyword>
<dbReference type="InterPro" id="IPR015376">
    <property type="entry name" value="Znr_NADH_PPase"/>
</dbReference>
<keyword evidence="8" id="KW-0520">NAD</keyword>
<keyword evidence="12" id="KW-1185">Reference proteome</keyword>
<feature type="domain" description="Nudix hydrolase" evidence="10">
    <location>
        <begin position="180"/>
        <end position="303"/>
    </location>
</feature>
<evidence type="ECO:0000313" key="11">
    <source>
        <dbReference type="EMBL" id="GGO06920.1"/>
    </source>
</evidence>
<dbReference type="PANTHER" id="PTHR42904:SF6">
    <property type="entry name" value="NAD-CAPPED RNA HYDROLASE NUDT12"/>
    <property type="match status" value="1"/>
</dbReference>
<dbReference type="NCBIfam" id="NF001299">
    <property type="entry name" value="PRK00241.1"/>
    <property type="match status" value="1"/>
</dbReference>
<dbReference type="EMBL" id="BMOV01000002">
    <property type="protein sequence ID" value="GGO06920.1"/>
    <property type="molecule type" value="Genomic_DNA"/>
</dbReference>
<keyword evidence="5" id="KW-0479">Metal-binding</keyword>
<comment type="cofactor">
    <cofactor evidence="2">
        <name>Zn(2+)</name>
        <dbReference type="ChEBI" id="CHEBI:29105"/>
    </cofactor>
</comment>
<dbReference type="CDD" id="cd03429">
    <property type="entry name" value="NUDIX_NADH_pyrophosphatase_Nudt13"/>
    <property type="match status" value="1"/>
</dbReference>
<dbReference type="Pfam" id="PF09296">
    <property type="entry name" value="NUDIX-like"/>
    <property type="match status" value="1"/>
</dbReference>
<dbReference type="EC" id="3.6.1.22" evidence="4"/>
<dbReference type="PROSITE" id="PS00893">
    <property type="entry name" value="NUDIX_BOX"/>
    <property type="match status" value="1"/>
</dbReference>
<evidence type="ECO:0000256" key="9">
    <source>
        <dbReference type="ARBA" id="ARBA00023679"/>
    </source>
</evidence>
<dbReference type="RefSeq" id="WP_150004176.1">
    <property type="nucleotide sequence ID" value="NZ_BMOV01000002.1"/>
</dbReference>
<evidence type="ECO:0000256" key="4">
    <source>
        <dbReference type="ARBA" id="ARBA00012381"/>
    </source>
</evidence>
<evidence type="ECO:0000256" key="2">
    <source>
        <dbReference type="ARBA" id="ARBA00001947"/>
    </source>
</evidence>
<evidence type="ECO:0000256" key="7">
    <source>
        <dbReference type="ARBA" id="ARBA00022842"/>
    </source>
</evidence>
<dbReference type="Pfam" id="PF00293">
    <property type="entry name" value="NUDIX"/>
    <property type="match status" value="1"/>
</dbReference>
<evidence type="ECO:0000256" key="1">
    <source>
        <dbReference type="ARBA" id="ARBA00001946"/>
    </source>
</evidence>
<dbReference type="InterPro" id="IPR000086">
    <property type="entry name" value="NUDIX_hydrolase_dom"/>
</dbReference>
<dbReference type="SUPFAM" id="SSF55811">
    <property type="entry name" value="Nudix"/>
    <property type="match status" value="1"/>
</dbReference>
<dbReference type="InterPro" id="IPR020084">
    <property type="entry name" value="NUDIX_hydrolase_CS"/>
</dbReference>
<comment type="catalytic activity">
    <reaction evidence="9">
        <text>a 5'-end NAD(+)-phospho-ribonucleoside in mRNA + H2O = a 5'-end phospho-adenosine-phospho-ribonucleoside in mRNA + beta-nicotinamide D-ribonucleotide + 2 H(+)</text>
        <dbReference type="Rhea" id="RHEA:60876"/>
        <dbReference type="Rhea" id="RHEA-COMP:15698"/>
        <dbReference type="Rhea" id="RHEA-COMP:15719"/>
        <dbReference type="ChEBI" id="CHEBI:14649"/>
        <dbReference type="ChEBI" id="CHEBI:15377"/>
        <dbReference type="ChEBI" id="CHEBI:15378"/>
        <dbReference type="ChEBI" id="CHEBI:144029"/>
        <dbReference type="ChEBI" id="CHEBI:144051"/>
    </reaction>
    <physiologicalReaction direction="left-to-right" evidence="9">
        <dbReference type="Rhea" id="RHEA:60877"/>
    </physiologicalReaction>
</comment>
<dbReference type="Pfam" id="PF09297">
    <property type="entry name" value="Zn_ribbon_NUD"/>
    <property type="match status" value="1"/>
</dbReference>
<keyword evidence="6" id="KW-0378">Hydrolase</keyword>
<evidence type="ECO:0000259" key="10">
    <source>
        <dbReference type="PROSITE" id="PS51462"/>
    </source>
</evidence>
<evidence type="ECO:0000313" key="12">
    <source>
        <dbReference type="Proteomes" id="UP000602381"/>
    </source>
</evidence>
<organism evidence="11 12">
    <name type="scientific">Iodidimonas muriae</name>
    <dbReference type="NCBI Taxonomy" id="261467"/>
    <lineage>
        <taxon>Bacteria</taxon>
        <taxon>Pseudomonadati</taxon>
        <taxon>Pseudomonadota</taxon>
        <taxon>Alphaproteobacteria</taxon>
        <taxon>Iodidimonadales</taxon>
        <taxon>Iodidimonadaceae</taxon>
        <taxon>Iodidimonas</taxon>
    </lineage>
</organism>
<name>A0ABQ2L8K1_9PROT</name>
<evidence type="ECO:0000256" key="5">
    <source>
        <dbReference type="ARBA" id="ARBA00022723"/>
    </source>
</evidence>
<dbReference type="InterPro" id="IPR015375">
    <property type="entry name" value="NADH_PPase-like_N"/>
</dbReference>
<accession>A0ABQ2L8K1</accession>
<comment type="cofactor">
    <cofactor evidence="1">
        <name>Mg(2+)</name>
        <dbReference type="ChEBI" id="CHEBI:18420"/>
    </cofactor>
</comment>
<dbReference type="PANTHER" id="PTHR42904">
    <property type="entry name" value="NUDIX HYDROLASE, NUDC SUBFAMILY"/>
    <property type="match status" value="1"/>
</dbReference>
<dbReference type="Gene3D" id="3.90.79.10">
    <property type="entry name" value="Nucleoside Triphosphate Pyrophosphohydrolase"/>
    <property type="match status" value="1"/>
</dbReference>
<dbReference type="Proteomes" id="UP000602381">
    <property type="component" value="Unassembled WGS sequence"/>
</dbReference>
<evidence type="ECO:0000256" key="6">
    <source>
        <dbReference type="ARBA" id="ARBA00022801"/>
    </source>
</evidence>
<evidence type="ECO:0000256" key="8">
    <source>
        <dbReference type="ARBA" id="ARBA00023027"/>
    </source>
</evidence>
<dbReference type="PROSITE" id="PS51462">
    <property type="entry name" value="NUDIX"/>
    <property type="match status" value="1"/>
</dbReference>
<dbReference type="InterPro" id="IPR049734">
    <property type="entry name" value="NudC-like_C"/>
</dbReference>
<reference evidence="12" key="1">
    <citation type="journal article" date="2019" name="Int. J. Syst. Evol. Microbiol.">
        <title>The Global Catalogue of Microorganisms (GCM) 10K type strain sequencing project: providing services to taxonomists for standard genome sequencing and annotation.</title>
        <authorList>
            <consortium name="The Broad Institute Genomics Platform"/>
            <consortium name="The Broad Institute Genome Sequencing Center for Infectious Disease"/>
            <person name="Wu L."/>
            <person name="Ma J."/>
        </authorList>
    </citation>
    <scope>NUCLEOTIDE SEQUENCE [LARGE SCALE GENOMIC DNA]</scope>
    <source>
        <strain evidence="12">JCM 17843</strain>
    </source>
</reference>
<proteinExistence type="inferred from homology"/>
<dbReference type="InterPro" id="IPR015797">
    <property type="entry name" value="NUDIX_hydrolase-like_dom_sf"/>
</dbReference>
<protein>
    <recommendedName>
        <fullName evidence="4">NAD(+) diphosphatase</fullName>
        <ecNumber evidence="4">3.6.1.22</ecNumber>
    </recommendedName>
</protein>
<dbReference type="InterPro" id="IPR050241">
    <property type="entry name" value="NAD-cap_RNA_hydrolase_NudC"/>
</dbReference>
<comment type="similarity">
    <text evidence="3">Belongs to the Nudix hydrolase family. NudC subfamily.</text>
</comment>